<accession>A0A5A8C6Y7</accession>
<evidence type="ECO:0000313" key="3">
    <source>
        <dbReference type="Proteomes" id="UP000325113"/>
    </source>
</evidence>
<keyword evidence="1" id="KW-0812">Transmembrane</keyword>
<sequence>MQAPKGLQLARPDWPHNVVRRPAAAGQKRQAPAPSSVRVGASDLVLLALAVAWSGLNVAWPHLAGEPYFAVEGSMSFEVILWLQRGARWSGSTGADEQIASAIGATSVLWGAAAVCIFAMVSASFYLAISWASLPVWLRTKSAVFVAALFVALVQFTIKTHEYVAPLPLGEDSCFFLGHSAASFYGMMTAAALMVSQVYPASQTAVESEVEDLQRCGNCRCCRSSSVRGPRWLRQCTGTEALGVAIGLFTSVACAYCFTAGREMFASIPATHASRRRAGH</sequence>
<dbReference type="Proteomes" id="UP000325113">
    <property type="component" value="Unassembled WGS sequence"/>
</dbReference>
<protein>
    <submittedName>
        <fullName evidence="2">Uncharacterized protein</fullName>
    </submittedName>
</protein>
<keyword evidence="1" id="KW-1133">Transmembrane helix</keyword>
<evidence type="ECO:0000256" key="1">
    <source>
        <dbReference type="SAM" id="Phobius"/>
    </source>
</evidence>
<gene>
    <name evidence="2" type="ORF">FNF31_07312</name>
</gene>
<dbReference type="EMBL" id="VLTM01000142">
    <property type="protein sequence ID" value="KAA0148846.1"/>
    <property type="molecule type" value="Genomic_DNA"/>
</dbReference>
<dbReference type="AlphaFoldDB" id="A0A5A8C6Y7"/>
<name>A0A5A8C6Y7_CAFRO</name>
<feature type="transmembrane region" description="Helical" evidence="1">
    <location>
        <begin position="136"/>
        <end position="156"/>
    </location>
</feature>
<organism evidence="2 3">
    <name type="scientific">Cafeteria roenbergensis</name>
    <name type="common">Marine flagellate</name>
    <dbReference type="NCBI Taxonomy" id="33653"/>
    <lineage>
        <taxon>Eukaryota</taxon>
        <taxon>Sar</taxon>
        <taxon>Stramenopiles</taxon>
        <taxon>Bigyra</taxon>
        <taxon>Opalozoa</taxon>
        <taxon>Bicosoecida</taxon>
        <taxon>Cafeteriaceae</taxon>
        <taxon>Cafeteria</taxon>
    </lineage>
</organism>
<keyword evidence="1" id="KW-0472">Membrane</keyword>
<evidence type="ECO:0000313" key="2">
    <source>
        <dbReference type="EMBL" id="KAA0148846.1"/>
    </source>
</evidence>
<comment type="caution">
    <text evidence="2">The sequence shown here is derived from an EMBL/GenBank/DDBJ whole genome shotgun (WGS) entry which is preliminary data.</text>
</comment>
<feature type="transmembrane region" description="Helical" evidence="1">
    <location>
        <begin position="108"/>
        <end position="129"/>
    </location>
</feature>
<feature type="transmembrane region" description="Helical" evidence="1">
    <location>
        <begin position="176"/>
        <end position="195"/>
    </location>
</feature>
<reference evidence="2 3" key="1">
    <citation type="submission" date="2019-07" db="EMBL/GenBank/DDBJ databases">
        <title>Genomes of Cafeteria roenbergensis.</title>
        <authorList>
            <person name="Fischer M.G."/>
            <person name="Hackl T."/>
            <person name="Roman M."/>
        </authorList>
    </citation>
    <scope>NUCLEOTIDE SEQUENCE [LARGE SCALE GENOMIC DNA]</scope>
    <source>
        <strain evidence="2 3">Cflag</strain>
    </source>
</reference>
<proteinExistence type="predicted"/>